<dbReference type="SUPFAM" id="SSF82866">
    <property type="entry name" value="Multidrug efflux transporter AcrB transmembrane domain"/>
    <property type="match status" value="2"/>
</dbReference>
<dbReference type="Gene3D" id="1.20.1640.10">
    <property type="entry name" value="Multidrug efflux transporter AcrB transmembrane domain"/>
    <property type="match status" value="2"/>
</dbReference>
<comment type="function">
    <text evidence="9">Part of the Sec protein translocase complex. Interacts with the SecYEG preprotein conducting channel. SecDF uses the proton motive force (PMF) to complete protein translocation after the ATP-dependent function of SecA.</text>
</comment>
<proteinExistence type="inferred from homology"/>
<feature type="transmembrane region" description="Helical" evidence="9">
    <location>
        <begin position="830"/>
        <end position="853"/>
    </location>
</feature>
<comment type="subunit">
    <text evidence="10">Forms a complex with SecD. Part of the essential Sec protein translocation apparatus which comprises SecA, SecYEG and auxiliary proteins SecDF. Other proteins may also be involved.</text>
</comment>
<feature type="transmembrane region" description="Helical" evidence="9">
    <location>
        <begin position="751"/>
        <end position="772"/>
    </location>
</feature>
<comment type="similarity">
    <text evidence="9">Belongs to the SecD/SecF family. SecD subfamily.</text>
</comment>
<evidence type="ECO:0000313" key="15">
    <source>
        <dbReference type="EMBL" id="UYM04753.1"/>
    </source>
</evidence>
<dbReference type="Pfam" id="PF07549">
    <property type="entry name" value="Sec_GG"/>
    <property type="match status" value="2"/>
</dbReference>
<feature type="transmembrane region" description="Helical" evidence="9">
    <location>
        <begin position="443"/>
        <end position="462"/>
    </location>
</feature>
<dbReference type="Pfam" id="PF22599">
    <property type="entry name" value="SecDF_P1_head"/>
    <property type="match status" value="1"/>
</dbReference>
<dbReference type="HAMAP" id="MF_01464_B">
    <property type="entry name" value="SecF_B"/>
    <property type="match status" value="1"/>
</dbReference>
<evidence type="ECO:0000256" key="7">
    <source>
        <dbReference type="ARBA" id="ARBA00023010"/>
    </source>
</evidence>
<evidence type="ECO:0000256" key="11">
    <source>
        <dbReference type="SAM" id="MobiDB-lite"/>
    </source>
</evidence>
<dbReference type="InterPro" id="IPR005665">
    <property type="entry name" value="SecF_bac"/>
</dbReference>
<evidence type="ECO:0000256" key="5">
    <source>
        <dbReference type="ARBA" id="ARBA00022927"/>
    </source>
</evidence>
<evidence type="ECO:0000259" key="13">
    <source>
        <dbReference type="Pfam" id="PF21760"/>
    </source>
</evidence>
<dbReference type="EMBL" id="CP094970">
    <property type="protein sequence ID" value="UYM04753.1"/>
    <property type="molecule type" value="Genomic_DNA"/>
</dbReference>
<keyword evidence="7 9" id="KW-0811">Translocation</keyword>
<dbReference type="InterPro" id="IPR048634">
    <property type="entry name" value="SecD_SecF_C"/>
</dbReference>
<dbReference type="GO" id="GO:0043952">
    <property type="term" value="P:protein transport by the Sec complex"/>
    <property type="evidence" value="ECO:0007669"/>
    <property type="project" value="UniProtKB-UniRule"/>
</dbReference>
<evidence type="ECO:0000256" key="6">
    <source>
        <dbReference type="ARBA" id="ARBA00022989"/>
    </source>
</evidence>
<feature type="transmembrane region" description="Helical" evidence="9">
    <location>
        <begin position="700"/>
        <end position="717"/>
    </location>
</feature>
<dbReference type="InterPro" id="IPR048631">
    <property type="entry name" value="SecD_1st"/>
</dbReference>
<evidence type="ECO:0000256" key="10">
    <source>
        <dbReference type="HAMAP-Rule" id="MF_01464"/>
    </source>
</evidence>
<dbReference type="NCBIfam" id="TIGR00966">
    <property type="entry name" value="transloc_SecF"/>
    <property type="match status" value="1"/>
</dbReference>
<dbReference type="Pfam" id="PF02355">
    <property type="entry name" value="SecD_SecF_C"/>
    <property type="match status" value="2"/>
</dbReference>
<name>A0AA46YLD2_9ACTN</name>
<evidence type="ECO:0000256" key="4">
    <source>
        <dbReference type="ARBA" id="ARBA00022692"/>
    </source>
</evidence>
<dbReference type="InterPro" id="IPR022646">
    <property type="entry name" value="SecD/SecF_CS"/>
</dbReference>
<keyword evidence="4 9" id="KW-0812">Transmembrane</keyword>
<feature type="transmembrane region" description="Helical" evidence="9">
    <location>
        <begin position="417"/>
        <end position="437"/>
    </location>
</feature>
<feature type="transmembrane region" description="Helical" evidence="9">
    <location>
        <begin position="491"/>
        <end position="510"/>
    </location>
</feature>
<dbReference type="InterPro" id="IPR022813">
    <property type="entry name" value="SecD/SecF_arch_bac"/>
</dbReference>
<dbReference type="GO" id="GO:0015450">
    <property type="term" value="F:protein-transporting ATPase activity"/>
    <property type="evidence" value="ECO:0007669"/>
    <property type="project" value="InterPro"/>
</dbReference>
<dbReference type="Gene3D" id="3.30.1360.200">
    <property type="match status" value="1"/>
</dbReference>
<keyword evidence="6 9" id="KW-1133">Transmembrane helix</keyword>
<evidence type="ECO:0000256" key="1">
    <source>
        <dbReference type="ARBA" id="ARBA00004651"/>
    </source>
</evidence>
<dbReference type="HAMAP" id="MF_01463_B">
    <property type="entry name" value="SecD_B"/>
    <property type="match status" value="1"/>
</dbReference>
<dbReference type="PANTHER" id="PTHR30081">
    <property type="entry name" value="PROTEIN-EXPORT MEMBRANE PROTEIN SEC"/>
    <property type="match status" value="1"/>
</dbReference>
<dbReference type="InterPro" id="IPR054384">
    <property type="entry name" value="SecDF_P1_head"/>
</dbReference>
<dbReference type="PANTHER" id="PTHR30081:SF1">
    <property type="entry name" value="PROTEIN TRANSLOCASE SUBUNIT SECD"/>
    <property type="match status" value="1"/>
</dbReference>
<organism evidence="15 16">
    <name type="scientific">Solicola gregarius</name>
    <dbReference type="NCBI Taxonomy" id="2908642"/>
    <lineage>
        <taxon>Bacteria</taxon>
        <taxon>Bacillati</taxon>
        <taxon>Actinomycetota</taxon>
        <taxon>Actinomycetes</taxon>
        <taxon>Propionibacteriales</taxon>
        <taxon>Nocardioidaceae</taxon>
        <taxon>Solicola</taxon>
    </lineage>
</organism>
<feature type="transmembrane region" description="Helical" evidence="9">
    <location>
        <begin position="805"/>
        <end position="824"/>
    </location>
</feature>
<keyword evidence="2 9" id="KW-0813">Transport</keyword>
<feature type="transmembrane region" description="Helical" evidence="9">
    <location>
        <begin position="516"/>
        <end position="536"/>
    </location>
</feature>
<feature type="transmembrane region" description="Helical" evidence="9">
    <location>
        <begin position="724"/>
        <end position="745"/>
    </location>
</feature>
<dbReference type="KEGG" id="sgrg:L0C25_19785"/>
<dbReference type="GO" id="GO:0005886">
    <property type="term" value="C:plasma membrane"/>
    <property type="evidence" value="ECO:0007669"/>
    <property type="project" value="UniProtKB-SubCell"/>
</dbReference>
<comment type="subunit">
    <text evidence="9">Forms a complex with SecF. Part of the essential Sec protein translocation apparatus which comprises SecA, SecYEG and auxiliary proteins SecDF. Other proteins may also be involved.</text>
</comment>
<dbReference type="InterPro" id="IPR022645">
    <property type="entry name" value="SecD/SecF_bac"/>
</dbReference>
<feature type="region of interest" description="Disordered" evidence="11">
    <location>
        <begin position="171"/>
        <end position="254"/>
    </location>
</feature>
<dbReference type="NCBIfam" id="TIGR00916">
    <property type="entry name" value="2A0604s01"/>
    <property type="match status" value="1"/>
</dbReference>
<dbReference type="NCBIfam" id="TIGR01129">
    <property type="entry name" value="secD"/>
    <property type="match status" value="1"/>
</dbReference>
<sequence length="887" mass="93719">MALVRRHHTAGSRTAALTRPSPNADPRTAQRRSLLRSSPLPSTRSKAPLWRAVAALLIVVIAVYTALTNSATLGLDLSGGTQLTYEAQDTKTVKADAEATDRALEILRGRVDSLGVSEPTLTRSGENRIIIELPGEQDPEQAKEVIGTTAQLTFHPVTGTATQQELNQFEKSGEVSGGSNSDDGSGIPGEKLPDEQQGSARVAPEDGDGKQDDQKSGSETSGDEGSGDSGTGEGSDDDPAIEQIDPTKPQVMKTDQGDIIKLGPAQLGGDDVTDASAQQEQEGTSAWVVAVDFSGSGGDKWEKITTAAQQYQLGDPRRRIAIVLDGEVISSPEVQDGVQNGGSTQITGDFSNEEADDLATLIKGGSLPVPIEPIEERVVGPTLGDEAIDASIEAAIIGIAITGIFILFVYRLVGLMATIALASYAAISYAMLVMLGATLTLPGLAGFVLSIGMAIDANVLIFERAREEYEKRRGEGLGPALDTGYRKAWSAIIDSNVTTLLAGALLFFFATGPVKGFGVTLSLGVIASMISALLIARVLTDWLVRRAWARNHPSITGIGGEGKIRNWLNNSGIKLMKRSTTWLAVSAAIVIVAIGGMLIRGMNLGVEFTGGRVLEYSTTEAIDVDDAREAVADAGFPQAVVQESGNEDQDIANISVRTDEISDDDAKKIEGAISSIGEDVVQESATTIEPTLGEELRNKALIAFGIAVAAQMIYLAFRFRWTWALAAVLAMVHDVVAVVGIFAWWDKPIDGVFLAAILSIIGLSVNDTIVVFDRIRERRREEPDRALSDVTSDALLQTLPRTINTGLGAMFILGALAFLGGASLTDFSLALLLGLGIGIFSSIFTASPLALLFERIWPAAKAAEKKKAKVADPYANVAAGGREGGEI</sequence>
<feature type="domain" description="Protein export membrane protein SecD/SecF C-terminal" evidence="12">
    <location>
        <begin position="672"/>
        <end position="853"/>
    </location>
</feature>
<dbReference type="NCBIfam" id="NF009583">
    <property type="entry name" value="PRK13024.1-3"/>
    <property type="match status" value="1"/>
</dbReference>
<dbReference type="InterPro" id="IPR005791">
    <property type="entry name" value="SecD"/>
</dbReference>
<keyword evidence="16" id="KW-1185">Reference proteome</keyword>
<dbReference type="Gene3D" id="3.30.70.2040">
    <property type="match status" value="1"/>
</dbReference>
<evidence type="ECO:0000313" key="16">
    <source>
        <dbReference type="Proteomes" id="UP001164390"/>
    </source>
</evidence>
<keyword evidence="3 9" id="KW-1003">Cell membrane</keyword>
<keyword evidence="8 9" id="KW-0472">Membrane</keyword>
<dbReference type="Pfam" id="PF21760">
    <property type="entry name" value="SecD_1st"/>
    <property type="match status" value="1"/>
</dbReference>
<evidence type="ECO:0000259" key="14">
    <source>
        <dbReference type="Pfam" id="PF22599"/>
    </source>
</evidence>
<gene>
    <name evidence="9 15" type="primary">secD</name>
    <name evidence="10" type="synonym">secF</name>
    <name evidence="15" type="ORF">L0C25_19785</name>
</gene>
<comment type="subcellular location">
    <subcellularLocation>
        <location evidence="1 9">Cell membrane</location>
        <topology evidence="1 9">Multi-pass membrane protein</topology>
    </subcellularLocation>
</comment>
<dbReference type="GO" id="GO:0006605">
    <property type="term" value="P:protein targeting"/>
    <property type="evidence" value="ECO:0007669"/>
    <property type="project" value="UniProtKB-UniRule"/>
</dbReference>
<protein>
    <recommendedName>
        <fullName evidence="9 10">Multifunctional fusion protein</fullName>
    </recommendedName>
    <domain>
        <recommendedName>
            <fullName evidence="9">Protein translocase subunit SecD</fullName>
        </recommendedName>
    </domain>
    <domain>
        <recommendedName>
            <fullName evidence="10">Protein-export membrane protein SecF</fullName>
        </recommendedName>
    </domain>
</protein>
<dbReference type="InterPro" id="IPR055344">
    <property type="entry name" value="SecD_SecF_C_bact"/>
</dbReference>
<feature type="domain" description="Protein translocase subunit SecDF P1" evidence="13">
    <location>
        <begin position="101"/>
        <end position="158"/>
    </location>
</feature>
<feature type="compositionally biased region" description="Basic residues" evidence="11">
    <location>
        <begin position="1"/>
        <end position="10"/>
    </location>
</feature>
<feature type="region of interest" description="Disordered" evidence="11">
    <location>
        <begin position="1"/>
        <end position="44"/>
    </location>
</feature>
<feature type="domain" description="SecDF P1 head subdomain" evidence="14">
    <location>
        <begin position="257"/>
        <end position="369"/>
    </location>
</feature>
<evidence type="ECO:0000259" key="12">
    <source>
        <dbReference type="Pfam" id="PF02355"/>
    </source>
</evidence>
<dbReference type="GO" id="GO:0065002">
    <property type="term" value="P:intracellular protein transmembrane transport"/>
    <property type="evidence" value="ECO:0007669"/>
    <property type="project" value="UniProtKB-UniRule"/>
</dbReference>
<keyword evidence="5 9" id="KW-0653">Protein transport</keyword>
<feature type="transmembrane region" description="Helical" evidence="9">
    <location>
        <begin position="390"/>
        <end position="410"/>
    </location>
</feature>
<evidence type="ECO:0000256" key="8">
    <source>
        <dbReference type="ARBA" id="ARBA00023136"/>
    </source>
</evidence>
<accession>A0AA46YLD2</accession>
<evidence type="ECO:0000256" key="3">
    <source>
        <dbReference type="ARBA" id="ARBA00022475"/>
    </source>
</evidence>
<evidence type="ECO:0000256" key="2">
    <source>
        <dbReference type="ARBA" id="ARBA00022448"/>
    </source>
</evidence>
<dbReference type="Gene3D" id="3.30.70.3220">
    <property type="match status" value="1"/>
</dbReference>
<comment type="similarity">
    <text evidence="10">Belongs to the SecD/SecF family. SecF subfamily.</text>
</comment>
<feature type="domain" description="Protein export membrane protein SecD/SecF C-terminal" evidence="12">
    <location>
        <begin position="372"/>
        <end position="544"/>
    </location>
</feature>
<dbReference type="FunFam" id="1.20.1640.10:FF:000004">
    <property type="entry name" value="Protein translocase subunit SecD"/>
    <property type="match status" value="1"/>
</dbReference>
<feature type="compositionally biased region" description="Low complexity" evidence="11">
    <location>
        <begin position="35"/>
        <end position="44"/>
    </location>
</feature>
<reference evidence="15" key="1">
    <citation type="submission" date="2022-01" db="EMBL/GenBank/DDBJ databases">
        <title>Nocardioidaceae gen. sp. A5X3R13.</title>
        <authorList>
            <person name="Lopez Marin M.A."/>
            <person name="Uhlik O."/>
        </authorList>
    </citation>
    <scope>NUCLEOTIDE SEQUENCE</scope>
    <source>
        <strain evidence="15">A5X3R13</strain>
    </source>
</reference>
<dbReference type="RefSeq" id="WP_271633511.1">
    <property type="nucleotide sequence ID" value="NZ_CP094970.1"/>
</dbReference>
<dbReference type="PRINTS" id="PR01755">
    <property type="entry name" value="SECFTRNLCASE"/>
</dbReference>
<feature type="transmembrane region" description="Helical" evidence="9">
    <location>
        <begin position="49"/>
        <end position="67"/>
    </location>
</feature>
<dbReference type="AlphaFoldDB" id="A0AA46YLD2"/>
<feature type="compositionally biased region" description="Basic and acidic residues" evidence="11">
    <location>
        <begin position="203"/>
        <end position="216"/>
    </location>
</feature>
<comment type="caution">
    <text evidence="9">Lacks conserved residue(s) required for the propagation of feature annotation.</text>
</comment>
<evidence type="ECO:0000256" key="9">
    <source>
        <dbReference type="HAMAP-Rule" id="MF_01463"/>
    </source>
</evidence>
<dbReference type="Proteomes" id="UP001164390">
    <property type="component" value="Chromosome"/>
</dbReference>
<feature type="transmembrane region" description="Helical" evidence="9">
    <location>
        <begin position="581"/>
        <end position="599"/>
    </location>
</feature>